<sequence length="165" mass="19112">MKQIGDVIHEMIEYYAGDVRRINHFLKVYAYAKTIGELEELDKETREILEVTAVVHDIGIKVSERKYNSSAGNYQQIEGPIVAEPMLAKLGYEKAFIKRVCYLIAHHHTYTNITEKDYQILVEADFLVNLDEDKASEVTINNVYRNIFRTETGKAILQNVFRLKL</sequence>
<organism evidence="2 3">
    <name type="scientific">Anaerocolumna chitinilytica</name>
    <dbReference type="NCBI Taxonomy" id="1727145"/>
    <lineage>
        <taxon>Bacteria</taxon>
        <taxon>Bacillati</taxon>
        <taxon>Bacillota</taxon>
        <taxon>Clostridia</taxon>
        <taxon>Lachnospirales</taxon>
        <taxon>Lachnospiraceae</taxon>
        <taxon>Anaerocolumna</taxon>
    </lineage>
</organism>
<dbReference type="Gene3D" id="1.10.3210.10">
    <property type="entry name" value="Hypothetical protein af1432"/>
    <property type="match status" value="1"/>
</dbReference>
<dbReference type="CDD" id="cd00077">
    <property type="entry name" value="HDc"/>
    <property type="match status" value="1"/>
</dbReference>
<feature type="domain" description="HD" evidence="1">
    <location>
        <begin position="21"/>
        <end position="116"/>
    </location>
</feature>
<keyword evidence="3" id="KW-1185">Reference proteome</keyword>
<dbReference type="EMBL" id="AP023368">
    <property type="protein sequence ID" value="BCJ97807.1"/>
    <property type="molecule type" value="Genomic_DNA"/>
</dbReference>
<evidence type="ECO:0000313" key="2">
    <source>
        <dbReference type="EMBL" id="BCJ97807.1"/>
    </source>
</evidence>
<proteinExistence type="predicted"/>
<evidence type="ECO:0000313" key="3">
    <source>
        <dbReference type="Proteomes" id="UP000515703"/>
    </source>
</evidence>
<dbReference type="AlphaFoldDB" id="A0A7I8DJD5"/>
<keyword evidence="2" id="KW-0378">Hydrolase</keyword>
<reference evidence="2 3" key="2">
    <citation type="submission" date="2020-08" db="EMBL/GenBank/DDBJ databases">
        <authorList>
            <person name="Ueki A."/>
            <person name="Tonouchi A."/>
        </authorList>
    </citation>
    <scope>NUCLEOTIDE SEQUENCE [LARGE SCALE GENOMIC DNA]</scope>
    <source>
        <strain evidence="2 3">CTTW</strain>
    </source>
</reference>
<dbReference type="Proteomes" id="UP000515703">
    <property type="component" value="Chromosome"/>
</dbReference>
<dbReference type="RefSeq" id="WP_185258196.1">
    <property type="nucleotide sequence ID" value="NZ_AP023368.1"/>
</dbReference>
<dbReference type="Pfam" id="PF01966">
    <property type="entry name" value="HD"/>
    <property type="match status" value="1"/>
</dbReference>
<dbReference type="SUPFAM" id="SSF109604">
    <property type="entry name" value="HD-domain/PDEase-like"/>
    <property type="match status" value="1"/>
</dbReference>
<dbReference type="GO" id="GO:0016787">
    <property type="term" value="F:hydrolase activity"/>
    <property type="evidence" value="ECO:0007669"/>
    <property type="project" value="UniProtKB-KW"/>
</dbReference>
<dbReference type="InterPro" id="IPR006674">
    <property type="entry name" value="HD_domain"/>
</dbReference>
<evidence type="ECO:0000259" key="1">
    <source>
        <dbReference type="Pfam" id="PF01966"/>
    </source>
</evidence>
<protein>
    <submittedName>
        <fullName evidence="2">HD family phosphohydrolase</fullName>
    </submittedName>
</protein>
<reference evidence="2 3" key="1">
    <citation type="submission" date="2020-08" db="EMBL/GenBank/DDBJ databases">
        <title>Draft genome sequencing of an Anaerocolumna strain isolated from anoxic soil subjected to BSD treatment.</title>
        <authorList>
            <person name="Uek A."/>
            <person name="Tonouchi A."/>
        </authorList>
    </citation>
    <scope>NUCLEOTIDE SEQUENCE [LARGE SCALE GENOMIC DNA]</scope>
    <source>
        <strain evidence="2 3">CTTW</strain>
    </source>
</reference>
<dbReference type="KEGG" id="acht:bsdcttw_08480"/>
<name>A0A7I8DJD5_9FIRM</name>
<accession>A0A7I8DJD5</accession>
<dbReference type="InterPro" id="IPR003607">
    <property type="entry name" value="HD/PDEase_dom"/>
</dbReference>
<gene>
    <name evidence="2" type="ORF">bsdcttw_08480</name>
</gene>